<dbReference type="EMBL" id="KX011169">
    <property type="protein sequence ID" value="ANH50571.1"/>
    <property type="molecule type" value="Genomic_DNA"/>
</dbReference>
<dbReference type="GeneID" id="29059823"/>
<sequence length="24" mass="2903">MTTLQKYYEVSYDYNARKSTIKTV</sequence>
<reference evidence="2" key="1">
    <citation type="submission" date="2016-04" db="EMBL/GenBank/DDBJ databases">
        <authorList>
            <person name="Adebesin M.O."/>
            <person name="Ahama K."/>
            <person name="Alekasir E.M."/>
            <person name="Ali S."/>
            <person name="Aligholizadeh E."/>
            <person name="Allison J.M."/>
            <person name="Alzaher A."/>
            <person name="Andaya C.D."/>
            <person name="Asfaw S."/>
            <person name="Bansal N."/>
            <person name="Beauchard M.A."/>
            <person name="Betancourt K.A."/>
            <person name="Bhatia B."/>
            <person name="Boretti N.A."/>
            <person name="Brondi J.N."/>
            <person name="Byrd C.E."/>
            <person name="Cao A."/>
            <person name="Cardosa E.A."/>
            <person name="Carter A."/>
            <person name="Chen S."/>
            <person name="Chen Y."/>
            <person name="Clara V.K."/>
            <person name="Cobuzzi M."/>
            <person name="Conn O.L."/>
            <person name="Crosby I.A."/>
            <person name="Daly S.B."/>
            <person name="Depaz I.X."/>
            <person name="Dhaurali S."/>
            <person name="Dowdy K.M."/>
            <person name="Edokobi N.B."/>
            <person name="Ekanayake A.B."/>
            <person name="Ekekwe S.O."/>
            <person name="Emond M.A."/>
            <person name="Endres L."/>
            <person name="Eng S."/>
            <person name="Felkoski S.A."/>
            <person name="Gant C.D."/>
            <person name="Gaskin B."/>
            <person name="Gondal S."/>
            <person name="Gutmann J."/>
            <person name="Ha T.-A."/>
            <person name="Habteyes H."/>
            <person name="Hariri O."/>
            <person name="Healey R.M."/>
            <person name="Heins J.L."/>
            <person name="Henderson A.L."/>
            <person name="Hernandez F.M."/>
            <person name="Hoang P.T."/>
            <person name="Hope K.T."/>
            <person name="Husna A."/>
            <person name="Hussain A."/>
            <person name="Imani O."/>
            <person name="Jackson N.L."/>
            <person name="Jacob V.M."/>
            <person name="Kang C."/>
            <person name="Kantov R.M."/>
            <person name="Kavuru S."/>
            <person name="Kerr M.S."/>
            <person name="Khan O.A."/>
            <person name="Khan T.M."/>
            <person name="King T."/>
            <person name="Kulkarni R."/>
            <person name="Li A."/>
            <person name="Maczka C."/>
            <person name="Maisonet E."/>
            <person name="Majethia P.M."/>
            <person name="Malik D.A."/>
            <person name="Mariam A."/>
            <person name="Marquess E.B."/>
            <person name="Mattison J."/>
            <person name="Mcdonald N."/>
            <person name="Mehr S."/>
            <person name="Mengers S.R."/>
            <person name="Michaels D.P."/>
            <person name="Mondal S."/>
            <person name="Monney D.B."/>
            <person name="Nakhleh S.I."/>
            <person name="Ndubuizu N.C."/>
            <person name="Nguyen A.H."/>
            <person name="Nguyen K.M."/>
            <person name="Nguyen M.T."/>
            <person name="Nicholas M.L."/>
            <person name="Nimalan J.P."/>
            <person name="O'Connell R.A."/>
            <person name="Odoi E."/>
            <person name="Ojo L."/>
            <person name="Okoye A.E."/>
            <person name="Olateru-Olagbegi O."/>
            <person name="Osei K.V."/>
            <person name="Osei-Tutu A."/>
            <person name="Palilla A.M."/>
            <person name="Pancholi S."/>
            <person name="Park J.H."/>
            <person name="Patel K."/>
            <person name="Patel P."/>
            <person name="Pennington E."/>
            <person name="Peterson R.E."/>
            <person name="Pon J."/>
            <person name="Pourkarim H."/>
            <person name="Reed M.L."/>
            <person name="Rottman V."/>
            <person name="Salazar J."/>
            <person name="Samet S."/>
            <person name="Sendze O."/>
            <person name="Stelmack M.A."/>
            <person name="Stinnett R."/>
            <person name="Tchouaga A.L."/>
            <person name="Thompson E.M."/>
            <person name="Tran N.G."/>
            <person name="Truong T."/>
            <person name="Udo J.A."/>
            <person name="Verona L.T."/>
            <person name="Vu T.-Q."/>
            <person name="Wade J."/>
            <person name="Wang N.Q."/>
            <person name="Waters Z.M."/>
            <person name="Wellman R.J."/>
            <person name="Woldegabreal S."/>
            <person name="Yee A.C."/>
            <person name="Yirefu M."/>
            <person name="Zahangir S."/>
            <person name="Zhai Y."/>
            <person name="Devine C.L."/>
            <person name="Liao K."/>
            <person name="Prasad P.K."/>
            <person name="Ruthenberg K.J."/>
            <person name="Shonk J.A."/>
            <person name="Way M."/>
            <person name="Yousufi H.K."/>
            <person name="Cao L."/>
            <person name="Fox J."/>
            <person name="Hobbs E."/>
            <person name="Kilic S."/>
            <person name="Nunn R."/>
            <person name="Patel R."/>
            <person name="Rubenstein M."/>
            <person name="Cresawn S.G."/>
            <person name="Russell D.A."/>
            <person name="Pope W.H."/>
            <person name="Jacobs-Sera D."/>
            <person name="Hendrix R.W."/>
            <person name="Hatfull G.F."/>
            <person name="Erill I."/>
            <person name="Caruso S.M."/>
        </authorList>
    </citation>
    <scope>NUCLEOTIDE SEQUENCE [LARGE SCALE GENOMIC DNA]</scope>
</reference>
<proteinExistence type="predicted"/>
<dbReference type="RefSeq" id="YP_009282058.1">
    <property type="nucleotide sequence ID" value="NC_031034.1"/>
</dbReference>
<name>A0A173GB08_9CAUD</name>
<accession>A0A173GB08</accession>
<dbReference type="KEGG" id="vg:29059823"/>
<dbReference type="Proteomes" id="UP000203219">
    <property type="component" value="Segment"/>
</dbReference>
<evidence type="ECO:0000313" key="2">
    <source>
        <dbReference type="Proteomes" id="UP000203219"/>
    </source>
</evidence>
<organism evidence="1 2">
    <name type="scientific">Bacillus phage SalinJah</name>
    <dbReference type="NCBI Taxonomy" id="1837830"/>
    <lineage>
        <taxon>Viruses</taxon>
        <taxon>Duplodnaviria</taxon>
        <taxon>Heunggongvirae</taxon>
        <taxon>Uroviricota</taxon>
        <taxon>Caudoviricetes</taxon>
        <taxon>Herelleviridae</taxon>
        <taxon>Bastillevirinae</taxon>
        <taxon>Wphvirus</taxon>
        <taxon>Wphvirus BPS13</taxon>
    </lineage>
</organism>
<gene>
    <name evidence="1" type="ORF">SALINJAH_104</name>
</gene>
<protein>
    <submittedName>
        <fullName evidence="1">Uncharacterized protein</fullName>
    </submittedName>
</protein>
<evidence type="ECO:0000313" key="1">
    <source>
        <dbReference type="EMBL" id="ANH50571.1"/>
    </source>
</evidence>